<dbReference type="InterPro" id="IPR052523">
    <property type="entry name" value="Trichothecene_AcTrans"/>
</dbReference>
<dbReference type="InterPro" id="IPR000182">
    <property type="entry name" value="GNAT_dom"/>
</dbReference>
<dbReference type="Gene3D" id="3.40.630.30">
    <property type="match status" value="1"/>
</dbReference>
<sequence length="68" mass="7426">HQRIGAGALIMAHIVQHADALGLPTYLEATAQGLMLYKKYGFQRVGTLNVGEGDHAFSITFMTRLARP</sequence>
<dbReference type="PROSITE" id="PS51186">
    <property type="entry name" value="GNAT"/>
    <property type="match status" value="1"/>
</dbReference>
<evidence type="ECO:0000313" key="3">
    <source>
        <dbReference type="EMBL" id="KAF2178708.1"/>
    </source>
</evidence>
<dbReference type="AlphaFoldDB" id="A0A6A6DJS3"/>
<feature type="chain" id="PRO_5025361527" description="N-acetyltransferase domain-containing protein" evidence="1">
    <location>
        <begin position="21"/>
        <end position="68"/>
    </location>
</feature>
<dbReference type="EMBL" id="ML994673">
    <property type="protein sequence ID" value="KAF2178708.1"/>
    <property type="molecule type" value="Genomic_DNA"/>
</dbReference>
<dbReference type="PANTHER" id="PTHR42791:SF17">
    <property type="entry name" value="ACETYLTRANSFERASE, GNAT FAMILY FAMILY (AFU_ORTHOLOGUE AFUA_8G05690)"/>
    <property type="match status" value="1"/>
</dbReference>
<evidence type="ECO:0000313" key="4">
    <source>
        <dbReference type="Proteomes" id="UP000800200"/>
    </source>
</evidence>
<evidence type="ECO:0000256" key="1">
    <source>
        <dbReference type="SAM" id="SignalP"/>
    </source>
</evidence>
<feature type="domain" description="N-acetyltransferase" evidence="2">
    <location>
        <begin position="1"/>
        <end position="64"/>
    </location>
</feature>
<keyword evidence="4" id="KW-1185">Reference proteome</keyword>
<dbReference type="PANTHER" id="PTHR42791">
    <property type="entry name" value="GNAT FAMILY ACETYLTRANSFERASE"/>
    <property type="match status" value="1"/>
</dbReference>
<reference evidence="3" key="1">
    <citation type="journal article" date="2020" name="Stud. Mycol.">
        <title>101 Dothideomycetes genomes: a test case for predicting lifestyles and emergence of pathogens.</title>
        <authorList>
            <person name="Haridas S."/>
            <person name="Albert R."/>
            <person name="Binder M."/>
            <person name="Bloem J."/>
            <person name="Labutti K."/>
            <person name="Salamov A."/>
            <person name="Andreopoulos B."/>
            <person name="Baker S."/>
            <person name="Barry K."/>
            <person name="Bills G."/>
            <person name="Bluhm B."/>
            <person name="Cannon C."/>
            <person name="Castanera R."/>
            <person name="Culley D."/>
            <person name="Daum C."/>
            <person name="Ezra D."/>
            <person name="Gonzalez J."/>
            <person name="Henrissat B."/>
            <person name="Kuo A."/>
            <person name="Liang C."/>
            <person name="Lipzen A."/>
            <person name="Lutzoni F."/>
            <person name="Magnuson J."/>
            <person name="Mondo S."/>
            <person name="Nolan M."/>
            <person name="Ohm R."/>
            <person name="Pangilinan J."/>
            <person name="Park H.-J."/>
            <person name="Ramirez L."/>
            <person name="Alfaro M."/>
            <person name="Sun H."/>
            <person name="Tritt A."/>
            <person name="Yoshinaga Y."/>
            <person name="Zwiers L.-H."/>
            <person name="Turgeon B."/>
            <person name="Goodwin S."/>
            <person name="Spatafora J."/>
            <person name="Crous P."/>
            <person name="Grigoriev I."/>
        </authorList>
    </citation>
    <scope>NUCLEOTIDE SEQUENCE</scope>
    <source>
        <strain evidence="3">CBS 207.26</strain>
    </source>
</reference>
<dbReference type="InterPro" id="IPR016181">
    <property type="entry name" value="Acyl_CoA_acyltransferase"/>
</dbReference>
<keyword evidence="1" id="KW-0732">Signal</keyword>
<gene>
    <name evidence="3" type="ORF">K469DRAFT_478981</name>
</gene>
<name>A0A6A6DJS3_9PEZI</name>
<feature type="non-terminal residue" evidence="3">
    <location>
        <position position="1"/>
    </location>
</feature>
<dbReference type="Proteomes" id="UP000800200">
    <property type="component" value="Unassembled WGS sequence"/>
</dbReference>
<dbReference type="SUPFAM" id="SSF55729">
    <property type="entry name" value="Acyl-CoA N-acyltransferases (Nat)"/>
    <property type="match status" value="1"/>
</dbReference>
<evidence type="ECO:0000259" key="2">
    <source>
        <dbReference type="PROSITE" id="PS51186"/>
    </source>
</evidence>
<dbReference type="OrthoDB" id="410198at2759"/>
<dbReference type="GO" id="GO:0016747">
    <property type="term" value="F:acyltransferase activity, transferring groups other than amino-acyl groups"/>
    <property type="evidence" value="ECO:0007669"/>
    <property type="project" value="InterPro"/>
</dbReference>
<proteinExistence type="predicted"/>
<organism evidence="3 4">
    <name type="scientific">Zopfia rhizophila CBS 207.26</name>
    <dbReference type="NCBI Taxonomy" id="1314779"/>
    <lineage>
        <taxon>Eukaryota</taxon>
        <taxon>Fungi</taxon>
        <taxon>Dikarya</taxon>
        <taxon>Ascomycota</taxon>
        <taxon>Pezizomycotina</taxon>
        <taxon>Dothideomycetes</taxon>
        <taxon>Dothideomycetes incertae sedis</taxon>
        <taxon>Zopfiaceae</taxon>
        <taxon>Zopfia</taxon>
    </lineage>
</organism>
<accession>A0A6A6DJS3</accession>
<feature type="non-terminal residue" evidence="3">
    <location>
        <position position="68"/>
    </location>
</feature>
<protein>
    <recommendedName>
        <fullName evidence="2">N-acetyltransferase domain-containing protein</fullName>
    </recommendedName>
</protein>
<feature type="signal peptide" evidence="1">
    <location>
        <begin position="1"/>
        <end position="20"/>
    </location>
</feature>